<evidence type="ECO:0000256" key="1">
    <source>
        <dbReference type="ARBA" id="ARBA00004442"/>
    </source>
</evidence>
<dbReference type="PANTHER" id="PTHR34001">
    <property type="entry name" value="BLL7405 PROTEIN"/>
    <property type="match status" value="1"/>
</dbReference>
<keyword evidence="2" id="KW-0732">Signal</keyword>
<reference evidence="7 8" key="1">
    <citation type="submission" date="2024-06" db="EMBL/GenBank/DDBJ databases">
        <title>Genomic Encyclopedia of Type Strains, Phase IV (KMG-IV): sequencing the most valuable type-strain genomes for metagenomic binning, comparative biology and taxonomic classification.</title>
        <authorList>
            <person name="Goeker M."/>
        </authorList>
    </citation>
    <scope>NUCLEOTIDE SEQUENCE [LARGE SCALE GENOMIC DNA]</scope>
    <source>
        <strain evidence="7 8">DSM 27865</strain>
    </source>
</reference>
<keyword evidence="8" id="KW-1185">Reference proteome</keyword>
<dbReference type="InterPro" id="IPR051692">
    <property type="entry name" value="OMP-like"/>
</dbReference>
<evidence type="ECO:0000256" key="3">
    <source>
        <dbReference type="ARBA" id="ARBA00023136"/>
    </source>
</evidence>
<comment type="similarity">
    <text evidence="5">Belongs to the Omp25/RopB family.</text>
</comment>
<keyword evidence="4" id="KW-0998">Cell outer membrane</keyword>
<evidence type="ECO:0000256" key="5">
    <source>
        <dbReference type="ARBA" id="ARBA00038306"/>
    </source>
</evidence>
<gene>
    <name evidence="7" type="ORF">ABID37_004720</name>
</gene>
<evidence type="ECO:0000256" key="2">
    <source>
        <dbReference type="ARBA" id="ARBA00022729"/>
    </source>
</evidence>
<dbReference type="SUPFAM" id="SSF56925">
    <property type="entry name" value="OMPA-like"/>
    <property type="match status" value="1"/>
</dbReference>
<sequence>MGYAWGSADHSFADGVTGTPAPVPYGDSSPDGFLGGVHVGYNHQINQLVLGVEADIEYSDIDGAYEDWTDGTSSGATEINWRGSVRARLGYAMDRTLLYATGGVAFADVDYWGGPAGDQGNGYSDTRTGWTIGAGVEHAFTSNLTARLEYRYSDFGSVTGGLNPDYSDVDMTTDLDTHAVRVGISYKF</sequence>
<comment type="subcellular location">
    <subcellularLocation>
        <location evidence="1">Cell outer membrane</location>
    </subcellularLocation>
</comment>
<evidence type="ECO:0000313" key="8">
    <source>
        <dbReference type="Proteomes" id="UP001549076"/>
    </source>
</evidence>
<dbReference type="Gene3D" id="2.40.160.20">
    <property type="match status" value="1"/>
</dbReference>
<evidence type="ECO:0000256" key="4">
    <source>
        <dbReference type="ARBA" id="ARBA00023237"/>
    </source>
</evidence>
<feature type="domain" description="Outer membrane protein beta-barrel" evidence="6">
    <location>
        <begin position="26"/>
        <end position="188"/>
    </location>
</feature>
<dbReference type="Proteomes" id="UP001549076">
    <property type="component" value="Unassembled WGS sequence"/>
</dbReference>
<protein>
    <submittedName>
        <fullName evidence="7">Outer membrane immunogenic protein</fullName>
    </submittedName>
</protein>
<dbReference type="InterPro" id="IPR011250">
    <property type="entry name" value="OMP/PagP_B-barrel"/>
</dbReference>
<keyword evidence="3" id="KW-0472">Membrane</keyword>
<dbReference type="PANTHER" id="PTHR34001:SF3">
    <property type="entry name" value="BLL7405 PROTEIN"/>
    <property type="match status" value="1"/>
</dbReference>
<name>A0ABV2N6P3_9HYPH</name>
<evidence type="ECO:0000259" key="6">
    <source>
        <dbReference type="Pfam" id="PF13505"/>
    </source>
</evidence>
<evidence type="ECO:0000313" key="7">
    <source>
        <dbReference type="EMBL" id="MET3794480.1"/>
    </source>
</evidence>
<dbReference type="EMBL" id="JBEPML010000025">
    <property type="protein sequence ID" value="MET3794480.1"/>
    <property type="molecule type" value="Genomic_DNA"/>
</dbReference>
<organism evidence="7 8">
    <name type="scientific">Aquamicrobium terrae</name>
    <dbReference type="NCBI Taxonomy" id="1324945"/>
    <lineage>
        <taxon>Bacteria</taxon>
        <taxon>Pseudomonadati</taxon>
        <taxon>Pseudomonadota</taxon>
        <taxon>Alphaproteobacteria</taxon>
        <taxon>Hyphomicrobiales</taxon>
        <taxon>Phyllobacteriaceae</taxon>
        <taxon>Aquamicrobium</taxon>
    </lineage>
</organism>
<dbReference type="Pfam" id="PF13505">
    <property type="entry name" value="OMP_b-brl"/>
    <property type="match status" value="1"/>
</dbReference>
<proteinExistence type="inferred from homology"/>
<comment type="caution">
    <text evidence="7">The sequence shown here is derived from an EMBL/GenBank/DDBJ whole genome shotgun (WGS) entry which is preliminary data.</text>
</comment>
<dbReference type="InterPro" id="IPR027385">
    <property type="entry name" value="Beta-barrel_OMP"/>
</dbReference>
<accession>A0ABV2N6P3</accession>
<dbReference type="RefSeq" id="WP_354199286.1">
    <property type="nucleotide sequence ID" value="NZ_JBEPML010000025.1"/>
</dbReference>